<evidence type="ECO:0000256" key="17">
    <source>
        <dbReference type="SAM" id="SignalP"/>
    </source>
</evidence>
<evidence type="ECO:0000256" key="14">
    <source>
        <dbReference type="ARBA" id="ARBA00075608"/>
    </source>
</evidence>
<evidence type="ECO:0000256" key="9">
    <source>
        <dbReference type="ARBA" id="ARBA00023049"/>
    </source>
</evidence>
<evidence type="ECO:0000256" key="2">
    <source>
        <dbReference type="ARBA" id="ARBA00006040"/>
    </source>
</evidence>
<evidence type="ECO:0000256" key="4">
    <source>
        <dbReference type="ARBA" id="ARBA00022645"/>
    </source>
</evidence>
<evidence type="ECO:0000259" key="18">
    <source>
        <dbReference type="Pfam" id="PF01432"/>
    </source>
</evidence>
<keyword evidence="5 15" id="KW-0645">Protease</keyword>
<dbReference type="InterPro" id="IPR045090">
    <property type="entry name" value="Pept_M3A_M3B"/>
</dbReference>
<evidence type="ECO:0000313" key="19">
    <source>
        <dbReference type="EMBL" id="MBB5719225.1"/>
    </source>
</evidence>
<feature type="region of interest" description="Disordered" evidence="16">
    <location>
        <begin position="700"/>
        <end position="723"/>
    </location>
</feature>
<dbReference type="PANTHER" id="PTHR43660:SF1">
    <property type="entry name" value="DIPEPTIDYL CARBOXYPEPTIDASE"/>
    <property type="match status" value="1"/>
</dbReference>
<feature type="chain" id="PRO_5032659180" description="Dipeptidyl carboxypeptidase" evidence="17">
    <location>
        <begin position="28"/>
        <end position="723"/>
    </location>
</feature>
<dbReference type="AlphaFoldDB" id="A0A840Z024"/>
<evidence type="ECO:0000256" key="3">
    <source>
        <dbReference type="ARBA" id="ARBA00022490"/>
    </source>
</evidence>
<evidence type="ECO:0000256" key="5">
    <source>
        <dbReference type="ARBA" id="ARBA00022670"/>
    </source>
</evidence>
<keyword evidence="20" id="KW-1185">Reference proteome</keyword>
<feature type="signal peptide" evidence="17">
    <location>
        <begin position="1"/>
        <end position="27"/>
    </location>
</feature>
<dbReference type="EC" id="3.4.15.5" evidence="12"/>
<comment type="function">
    <text evidence="11">Removes dipeptides from the C-termini of N-blocked tripeptides, tetrapeptides and larger peptides.</text>
</comment>
<evidence type="ECO:0000256" key="6">
    <source>
        <dbReference type="ARBA" id="ARBA00022723"/>
    </source>
</evidence>
<dbReference type="GO" id="GO:0004180">
    <property type="term" value="F:carboxypeptidase activity"/>
    <property type="evidence" value="ECO:0007669"/>
    <property type="project" value="UniProtKB-KW"/>
</dbReference>
<dbReference type="Gene3D" id="1.10.1370.40">
    <property type="match status" value="3"/>
</dbReference>
<evidence type="ECO:0000256" key="15">
    <source>
        <dbReference type="RuleBase" id="RU003435"/>
    </source>
</evidence>
<organism evidence="19 20">
    <name type="scientific">Stakelama sediminis</name>
    <dbReference type="NCBI Taxonomy" id="463200"/>
    <lineage>
        <taxon>Bacteria</taxon>
        <taxon>Pseudomonadati</taxon>
        <taxon>Pseudomonadota</taxon>
        <taxon>Alphaproteobacteria</taxon>
        <taxon>Sphingomonadales</taxon>
        <taxon>Sphingomonadaceae</taxon>
        <taxon>Stakelama</taxon>
    </lineage>
</organism>
<dbReference type="NCBIfam" id="NF007624">
    <property type="entry name" value="PRK10280.1"/>
    <property type="match status" value="1"/>
</dbReference>
<keyword evidence="4 19" id="KW-0121">Carboxypeptidase</keyword>
<dbReference type="PANTHER" id="PTHR43660">
    <property type="entry name" value="DIPEPTIDYL CARBOXYPEPTIDASE"/>
    <property type="match status" value="1"/>
</dbReference>
<dbReference type="GO" id="GO:0005829">
    <property type="term" value="C:cytosol"/>
    <property type="evidence" value="ECO:0007669"/>
    <property type="project" value="TreeGrafter"/>
</dbReference>
<dbReference type="FunFam" id="3.40.390.10:FF:000009">
    <property type="entry name" value="Oligopeptidase A"/>
    <property type="match status" value="1"/>
</dbReference>
<keyword evidence="3" id="KW-0963">Cytoplasm</keyword>
<dbReference type="FunFam" id="1.10.1370.40:FF:000001">
    <property type="entry name" value="Dipeptidyl carboxypeptidase II"/>
    <property type="match status" value="1"/>
</dbReference>
<proteinExistence type="inferred from homology"/>
<dbReference type="InterPro" id="IPR034005">
    <property type="entry name" value="M3A_DCP"/>
</dbReference>
<comment type="subcellular location">
    <subcellularLocation>
        <location evidence="1">Cytoplasm</location>
    </subcellularLocation>
</comment>
<keyword evidence="6 15" id="KW-0479">Metal-binding</keyword>
<evidence type="ECO:0000256" key="8">
    <source>
        <dbReference type="ARBA" id="ARBA00022833"/>
    </source>
</evidence>
<dbReference type="SUPFAM" id="SSF55486">
    <property type="entry name" value="Metalloproteases ('zincins'), catalytic domain"/>
    <property type="match status" value="1"/>
</dbReference>
<comment type="caution">
    <text evidence="19">The sequence shown here is derived from an EMBL/GenBank/DDBJ whole genome shotgun (WGS) entry which is preliminary data.</text>
</comment>
<evidence type="ECO:0000256" key="11">
    <source>
        <dbReference type="ARBA" id="ARBA00054529"/>
    </source>
</evidence>
<evidence type="ECO:0000256" key="10">
    <source>
        <dbReference type="ARBA" id="ARBA00052506"/>
    </source>
</evidence>
<reference evidence="19 20" key="1">
    <citation type="submission" date="2020-08" db="EMBL/GenBank/DDBJ databases">
        <title>Genomic Encyclopedia of Type Strains, Phase IV (KMG-IV): sequencing the most valuable type-strain genomes for metagenomic binning, comparative biology and taxonomic classification.</title>
        <authorList>
            <person name="Goeker M."/>
        </authorList>
    </citation>
    <scope>NUCLEOTIDE SEQUENCE [LARGE SCALE GENOMIC DNA]</scope>
    <source>
        <strain evidence="19 20">DSM 27203</strain>
    </source>
</reference>
<keyword evidence="17" id="KW-0732">Signal</keyword>
<comment type="catalytic activity">
    <reaction evidence="10">
        <text>Hydrolysis of unblocked, C-terminal dipeptides from oligopeptides, with broad specificity. Does not hydrolyze bonds in which P1' is Pro, or both P1 and P1' are Gly.</text>
        <dbReference type="EC" id="3.4.15.5"/>
    </reaction>
</comment>
<keyword evidence="9 15" id="KW-0482">Metalloprotease</keyword>
<evidence type="ECO:0000313" key="20">
    <source>
        <dbReference type="Proteomes" id="UP000554342"/>
    </source>
</evidence>
<dbReference type="GO" id="GO:0046872">
    <property type="term" value="F:metal ion binding"/>
    <property type="evidence" value="ECO:0007669"/>
    <property type="project" value="UniProtKB-UniRule"/>
</dbReference>
<evidence type="ECO:0000256" key="12">
    <source>
        <dbReference type="ARBA" id="ARBA00066668"/>
    </source>
</evidence>
<keyword evidence="8 15" id="KW-0862">Zinc</keyword>
<dbReference type="Proteomes" id="UP000554342">
    <property type="component" value="Unassembled WGS sequence"/>
</dbReference>
<name>A0A840Z024_9SPHN</name>
<dbReference type="CDD" id="cd06456">
    <property type="entry name" value="M3A_DCP"/>
    <property type="match status" value="1"/>
</dbReference>
<comment type="similarity">
    <text evidence="2 15">Belongs to the peptidase M3 family.</text>
</comment>
<feature type="domain" description="Peptidase M3A/M3B catalytic" evidence="18">
    <location>
        <begin position="260"/>
        <end position="707"/>
    </location>
</feature>
<protein>
    <recommendedName>
        <fullName evidence="13">Dipeptidyl carboxypeptidase</fullName>
        <ecNumber evidence="12">3.4.15.5</ecNumber>
    </recommendedName>
    <alternativeName>
        <fullName evidence="14">Peptidyl-dipeptidase Dcp</fullName>
    </alternativeName>
</protein>
<dbReference type="Pfam" id="PF01432">
    <property type="entry name" value="Peptidase_M3"/>
    <property type="match status" value="1"/>
</dbReference>
<keyword evidence="7 15" id="KW-0378">Hydrolase</keyword>
<dbReference type="GO" id="GO:0004222">
    <property type="term" value="F:metalloendopeptidase activity"/>
    <property type="evidence" value="ECO:0007669"/>
    <property type="project" value="InterPro"/>
</dbReference>
<evidence type="ECO:0000256" key="7">
    <source>
        <dbReference type="ARBA" id="ARBA00022801"/>
    </source>
</evidence>
<evidence type="ECO:0000256" key="13">
    <source>
        <dbReference type="ARBA" id="ARBA00070755"/>
    </source>
</evidence>
<evidence type="ECO:0000256" key="1">
    <source>
        <dbReference type="ARBA" id="ARBA00004496"/>
    </source>
</evidence>
<dbReference type="EMBL" id="JACIJI010000003">
    <property type="protein sequence ID" value="MBB5719225.1"/>
    <property type="molecule type" value="Genomic_DNA"/>
</dbReference>
<evidence type="ECO:0000256" key="16">
    <source>
        <dbReference type="SAM" id="MobiDB-lite"/>
    </source>
</evidence>
<accession>A0A840Z024</accession>
<dbReference type="GO" id="GO:0006508">
    <property type="term" value="P:proteolysis"/>
    <property type="evidence" value="ECO:0007669"/>
    <property type="project" value="UniProtKB-KW"/>
</dbReference>
<dbReference type="RefSeq" id="WP_184003731.1">
    <property type="nucleotide sequence ID" value="NZ_BAABIF010000012.1"/>
</dbReference>
<dbReference type="InterPro" id="IPR001567">
    <property type="entry name" value="Pept_M3A_M3B_dom"/>
</dbReference>
<comment type="cofactor">
    <cofactor evidence="15">
        <name>Zn(2+)</name>
        <dbReference type="ChEBI" id="CHEBI:29105"/>
    </cofactor>
    <text evidence="15">Binds 1 zinc ion.</text>
</comment>
<dbReference type="GO" id="GO:0008241">
    <property type="term" value="F:peptidyl-dipeptidase activity"/>
    <property type="evidence" value="ECO:0007669"/>
    <property type="project" value="UniProtKB-EC"/>
</dbReference>
<sequence>MPAKLLFATAALALTTSAMTPMTAASAQTQAHVNPLMTQSPLPFHAPQFDKIKDSDYLPAIQKGMAEHLAEIQKIANNPAAPTFDNTLVAMEKSGQLLNRATNIFFNIVSANSDPALLKVQSTVAPELAAHSDAIYLNPKLFKRVETLWNKRASLGLNQEQSMLLKVYHQQFIHAGAQLSNADKAKMRTINKELSTLQTAFQQKLLAGTKDGALVVSDKAKLDGLSDAQIAAAAQAAKDRGMPGKWVLPLQNTTQQPDLQSLNDRATREALFNASWTRTEKGDANDTRDTIATIAKLRAEKAALLGFPNYSAYVLDDQMAKTPQAVEQFMAKLVPATAAEERREAAVIQQQIKADGKDFQLKPWDWEKYAEQVRKAKYDLDENQVKPYFEIHKVLEDGVFYAAHQLYGLTFKKRTDLPTWNPDVMVYTVYDKDGSELGLMYFDYWKRDNKSGGAWMSNFVEQSHLLNKKPVIYNVGNFTKPAPGQPALISFDDVTTMFHEFGHALHGLFADQEYPTLSGTNVARDFVEFPSQFNEHWALNPKVLAHYAVNYKTGEPMPQALVDKIKKAAKFNQGYALGELLAAAQLDMKWHSLPASAPKQNVDQFEAKALSEMGLDIKDVPPRYRSSYFLHIWANGYASGYYAYLWTEMLDDDAYSWFQQHGGLTRANGQRFRDLILSRGHTEDYAPMFRSFYGKDPDIGPMLKDRGLEPAPQDVSDSPPAGK</sequence>
<gene>
    <name evidence="19" type="ORF">FHR23_002163</name>
</gene>